<dbReference type="Proteomes" id="UP000649753">
    <property type="component" value="Unassembled WGS sequence"/>
</dbReference>
<reference evidence="3" key="1">
    <citation type="submission" date="2020-10" db="EMBL/GenBank/DDBJ databases">
        <title>Sequencing the genomes of 1000 actinobacteria strains.</title>
        <authorList>
            <person name="Klenk H.-P."/>
        </authorList>
    </citation>
    <scope>NUCLEOTIDE SEQUENCE</scope>
    <source>
        <strain evidence="3">DSM 46832</strain>
    </source>
</reference>
<dbReference type="InterPro" id="IPR035905">
    <property type="entry name" value="Barstar-like_sf"/>
</dbReference>
<sequence>MSQNRRLSGPPYVIDHELVDYVVSFAHGIQAQPLRVEVPPDPTRQLVLKRLGEALQFPDYFGANWDAWSDCLGDLIAVGQGGRIVILERSERLLAAPPVLFAEFICRLQESQDLVMRAAGDRVLLEFVFAGQWSAREDEPSTTTPR</sequence>
<dbReference type="AlphaFoldDB" id="A0A927MF92"/>
<gene>
    <name evidence="3" type="ORF">H4W31_008228</name>
</gene>
<evidence type="ECO:0000313" key="3">
    <source>
        <dbReference type="EMBL" id="MBE1492590.1"/>
    </source>
</evidence>
<dbReference type="EMBL" id="JADBEB010000001">
    <property type="protein sequence ID" value="MBE1492590.1"/>
    <property type="molecule type" value="Genomic_DNA"/>
</dbReference>
<comment type="similarity">
    <text evidence="1">Belongs to the barstar family.</text>
</comment>
<accession>A0A927MF92</accession>
<name>A0A927MF92_9ACTN</name>
<evidence type="ECO:0000256" key="1">
    <source>
        <dbReference type="ARBA" id="ARBA00006845"/>
    </source>
</evidence>
<evidence type="ECO:0000259" key="2">
    <source>
        <dbReference type="Pfam" id="PF01337"/>
    </source>
</evidence>
<feature type="domain" description="Barstar (barnase inhibitor)" evidence="2">
    <location>
        <begin position="43"/>
        <end position="113"/>
    </location>
</feature>
<proteinExistence type="inferred from homology"/>
<dbReference type="Pfam" id="PF01337">
    <property type="entry name" value="Barstar"/>
    <property type="match status" value="1"/>
</dbReference>
<organism evidence="3 4">
    <name type="scientific">Plantactinospora soyae</name>
    <dbReference type="NCBI Taxonomy" id="1544732"/>
    <lineage>
        <taxon>Bacteria</taxon>
        <taxon>Bacillati</taxon>
        <taxon>Actinomycetota</taxon>
        <taxon>Actinomycetes</taxon>
        <taxon>Micromonosporales</taxon>
        <taxon>Micromonosporaceae</taxon>
        <taxon>Plantactinospora</taxon>
    </lineage>
</organism>
<protein>
    <recommendedName>
        <fullName evidence="2">Barstar (barnase inhibitor) domain-containing protein</fullName>
    </recommendedName>
</protein>
<dbReference type="Gene3D" id="3.30.370.10">
    <property type="entry name" value="Barstar-like"/>
    <property type="match status" value="1"/>
</dbReference>
<dbReference type="SUPFAM" id="SSF52038">
    <property type="entry name" value="Barstar-related"/>
    <property type="match status" value="1"/>
</dbReference>
<keyword evidence="4" id="KW-1185">Reference proteome</keyword>
<comment type="caution">
    <text evidence="3">The sequence shown here is derived from an EMBL/GenBank/DDBJ whole genome shotgun (WGS) entry which is preliminary data.</text>
</comment>
<dbReference type="InterPro" id="IPR000468">
    <property type="entry name" value="Barstar"/>
</dbReference>
<dbReference type="RefSeq" id="WP_192771471.1">
    <property type="nucleotide sequence ID" value="NZ_JADBEB010000001.1"/>
</dbReference>
<evidence type="ECO:0000313" key="4">
    <source>
        <dbReference type="Proteomes" id="UP000649753"/>
    </source>
</evidence>